<sequence>MESHDSFRSHASVPVTGSHPVGTLQIHDDEEESPPPLEDISTRNGQDGDSVVASTSSVTGSANDSDDVLVVLDMPQHYIIGYDAVSLTAKSFKGISDIPPGPHFFWWTSPGGVGARSGLWIVSSPSVRRVHVMQWSSYEETLVETSRTEARIQAEGISGSRATLLDSQAVIRNNDKIWSQLSSYITSEVLAKITSRQVDKWLVDTVDRVKGEDVLAAEAELDRRVSQSLSQFRELDFAFSQHAKTYTTTNDGRDRTLEATDATPYINTLIAGESPSTTEGQMIGEMQFAFIVGVNLGNDACIQQWWHMVLNIILKAYLLPSVRPELTAGLLKSLAAQLKYCGSWVENSPLNDDSTRARELRLSLTIYKRRLNELLASLGPQATPAQQLVHSALADVEDAVSTTLDWDISGDYLRKGRVALEDGEEVELEMDDLEAEDERGEFAPEVVELDESGKQRGLVSWSD</sequence>
<reference evidence="5" key="1">
    <citation type="submission" date="2022-10" db="EMBL/GenBank/DDBJ databases">
        <title>Determination and structural analysis of whole genome sequence of Sarocladium strictum F4-1.</title>
        <authorList>
            <person name="Hu L."/>
            <person name="Jiang Y."/>
        </authorList>
    </citation>
    <scope>NUCLEOTIDE SEQUENCE</scope>
    <source>
        <strain evidence="5">F4-1</strain>
    </source>
</reference>
<proteinExistence type="inferred from homology"/>
<evidence type="ECO:0000259" key="3">
    <source>
        <dbReference type="Pfam" id="PF05282"/>
    </source>
</evidence>
<dbReference type="Gene3D" id="2.60.34.20">
    <property type="match status" value="1"/>
</dbReference>
<dbReference type="EMBL" id="JAPDFR010000003">
    <property type="protein sequence ID" value="KAK0388430.1"/>
    <property type="molecule type" value="Genomic_DNA"/>
</dbReference>
<feature type="region of interest" description="Disordered" evidence="2">
    <location>
        <begin position="1"/>
        <end position="62"/>
    </location>
</feature>
<feature type="compositionally biased region" description="Low complexity" evidence="2">
    <location>
        <begin position="47"/>
        <end position="62"/>
    </location>
</feature>
<dbReference type="Proteomes" id="UP001175261">
    <property type="component" value="Unassembled WGS sequence"/>
</dbReference>
<dbReference type="InterPro" id="IPR007946">
    <property type="entry name" value="AAR2"/>
</dbReference>
<dbReference type="InterPro" id="IPR033648">
    <property type="entry name" value="AAR2_C"/>
</dbReference>
<comment type="similarity">
    <text evidence="1">Belongs to the AAR2 family.</text>
</comment>
<organism evidence="5 6">
    <name type="scientific">Sarocladium strictum</name>
    <name type="common">Black bundle disease fungus</name>
    <name type="synonym">Acremonium strictum</name>
    <dbReference type="NCBI Taxonomy" id="5046"/>
    <lineage>
        <taxon>Eukaryota</taxon>
        <taxon>Fungi</taxon>
        <taxon>Dikarya</taxon>
        <taxon>Ascomycota</taxon>
        <taxon>Pezizomycotina</taxon>
        <taxon>Sordariomycetes</taxon>
        <taxon>Hypocreomycetidae</taxon>
        <taxon>Hypocreales</taxon>
        <taxon>Sarocladiaceae</taxon>
        <taxon>Sarocladium</taxon>
    </lineage>
</organism>
<feature type="domain" description="AAR2 C-terminal" evidence="3">
    <location>
        <begin position="241"/>
        <end position="408"/>
    </location>
</feature>
<comment type="caution">
    <text evidence="5">The sequence shown here is derived from an EMBL/GenBank/DDBJ whole genome shotgun (WGS) entry which is preliminary data.</text>
</comment>
<evidence type="ECO:0000313" key="5">
    <source>
        <dbReference type="EMBL" id="KAK0388430.1"/>
    </source>
</evidence>
<dbReference type="InterPro" id="IPR038516">
    <property type="entry name" value="AAR2_N_sf"/>
</dbReference>
<keyword evidence="6" id="KW-1185">Reference proteome</keyword>
<evidence type="ECO:0000259" key="4">
    <source>
        <dbReference type="Pfam" id="PF20981"/>
    </source>
</evidence>
<dbReference type="PANTHER" id="PTHR12689:SF4">
    <property type="entry name" value="PROTEIN AAR2 HOMOLOG"/>
    <property type="match status" value="1"/>
</dbReference>
<gene>
    <name evidence="5" type="ORF">NLU13_4674</name>
</gene>
<evidence type="ECO:0000256" key="2">
    <source>
        <dbReference type="SAM" id="MobiDB-lite"/>
    </source>
</evidence>
<feature type="domain" description="AAR2 N-terminal" evidence="4">
    <location>
        <begin position="67"/>
        <end position="194"/>
    </location>
</feature>
<dbReference type="GO" id="GO:0000244">
    <property type="term" value="P:spliceosomal tri-snRNP complex assembly"/>
    <property type="evidence" value="ECO:0007669"/>
    <property type="project" value="TreeGrafter"/>
</dbReference>
<dbReference type="InterPro" id="IPR038514">
    <property type="entry name" value="AAR2_C_sf"/>
</dbReference>
<evidence type="ECO:0000313" key="6">
    <source>
        <dbReference type="Proteomes" id="UP001175261"/>
    </source>
</evidence>
<protein>
    <submittedName>
        <fullName evidence="5">Uncharacterized protein</fullName>
    </submittedName>
</protein>
<dbReference type="Pfam" id="PF20981">
    <property type="entry name" value="AAR2_1st"/>
    <property type="match status" value="1"/>
</dbReference>
<dbReference type="PANTHER" id="PTHR12689">
    <property type="entry name" value="A1 CISTRON SPLICING FACTOR AAR2-RELATED"/>
    <property type="match status" value="1"/>
</dbReference>
<dbReference type="CDD" id="cd13777">
    <property type="entry name" value="Aar2_N"/>
    <property type="match status" value="1"/>
</dbReference>
<dbReference type="Gene3D" id="1.25.40.550">
    <property type="entry name" value="Aar2, C-terminal domain-like"/>
    <property type="match status" value="1"/>
</dbReference>
<evidence type="ECO:0000256" key="1">
    <source>
        <dbReference type="ARBA" id="ARBA00006281"/>
    </source>
</evidence>
<name>A0AA39L919_SARSR</name>
<dbReference type="InterPro" id="IPR033647">
    <property type="entry name" value="Aar2_N"/>
</dbReference>
<accession>A0AA39L919</accession>
<dbReference type="Pfam" id="PF05282">
    <property type="entry name" value="AAR2"/>
    <property type="match status" value="1"/>
</dbReference>
<dbReference type="AlphaFoldDB" id="A0AA39L919"/>
<dbReference type="CDD" id="cd13778">
    <property type="entry name" value="Aar2_C"/>
    <property type="match status" value="1"/>
</dbReference>